<dbReference type="Pfam" id="PF02485">
    <property type="entry name" value="Branch"/>
    <property type="match status" value="1"/>
</dbReference>
<evidence type="ECO:0000256" key="5">
    <source>
        <dbReference type="ARBA" id="ARBA00023180"/>
    </source>
</evidence>
<evidence type="ECO:0000313" key="6">
    <source>
        <dbReference type="EMBL" id="KAK9051050.1"/>
    </source>
</evidence>
<keyword evidence="7" id="KW-1185">Reference proteome</keyword>
<dbReference type="GO" id="GO:0015020">
    <property type="term" value="F:glucuronosyltransferase activity"/>
    <property type="evidence" value="ECO:0007669"/>
    <property type="project" value="InterPro"/>
</dbReference>
<dbReference type="AlphaFoldDB" id="A0AAP0CBN8"/>
<sequence>MAAEKKWLFTLFFAAFISILLFISTIYGSSSSYKPFSTVHRANGYPPAFAYYISGTRGDAERIFRLLLAVYHPRNRYLLHIGTEGSDDERRKLSALVKSVPAIRAFGNVDVIGKPDPTTYMGASNIAAVLRAAAILLKVDGDWDWFITLSALDYPLLTQDDLSHAFSSISGDSNFIDHTSDLGWKEGQRIMPIVVDPGIYLARRSQIFRATEKRPLPNAFKVFTGSPWVILSRSFLEYCIFAWDNLPRTLLMYVNNVALAQEVYFHTVICNSPEFKNTTVNTDLRYMVWDNPPKMEPLILNKSNYDKMVRSGAAFARQFAKNDPVLDVLDNKILKRSGNRVAPGAWCSARRNWFMDPCSQWDDVNVLRPGDQVKKFEESLKNMVDDSRLELNQCK</sequence>
<comment type="subcellular location">
    <subcellularLocation>
        <location evidence="1">Membrane</location>
        <topology evidence="1">Single-pass type II membrane protein</topology>
    </subcellularLocation>
</comment>
<gene>
    <name evidence="6" type="ORF">SSX86_027675</name>
</gene>
<evidence type="ECO:0000256" key="1">
    <source>
        <dbReference type="ARBA" id="ARBA00004606"/>
    </source>
</evidence>
<evidence type="ECO:0000313" key="7">
    <source>
        <dbReference type="Proteomes" id="UP001408789"/>
    </source>
</evidence>
<keyword evidence="4" id="KW-0472">Membrane</keyword>
<keyword evidence="2" id="KW-0328">Glycosyltransferase</keyword>
<dbReference type="Proteomes" id="UP001408789">
    <property type="component" value="Unassembled WGS sequence"/>
</dbReference>
<protein>
    <submittedName>
        <fullName evidence="6">Uncharacterized protein</fullName>
    </submittedName>
</protein>
<dbReference type="EMBL" id="JBCNJP010000027">
    <property type="protein sequence ID" value="KAK9051050.1"/>
    <property type="molecule type" value="Genomic_DNA"/>
</dbReference>
<reference evidence="6 7" key="1">
    <citation type="submission" date="2024-04" db="EMBL/GenBank/DDBJ databases">
        <title>The reference genome of an endangered Asteraceae, Deinandra increscens subsp. villosa, native to the Central Coast of California.</title>
        <authorList>
            <person name="Guilliams M."/>
            <person name="Hasenstab-Lehman K."/>
            <person name="Meyer R."/>
            <person name="Mcevoy S."/>
        </authorList>
    </citation>
    <scope>NUCLEOTIDE SEQUENCE [LARGE SCALE GENOMIC DNA]</scope>
    <source>
        <tissue evidence="6">Leaf</tissue>
    </source>
</reference>
<organism evidence="6 7">
    <name type="scientific">Deinandra increscens subsp. villosa</name>
    <dbReference type="NCBI Taxonomy" id="3103831"/>
    <lineage>
        <taxon>Eukaryota</taxon>
        <taxon>Viridiplantae</taxon>
        <taxon>Streptophyta</taxon>
        <taxon>Embryophyta</taxon>
        <taxon>Tracheophyta</taxon>
        <taxon>Spermatophyta</taxon>
        <taxon>Magnoliopsida</taxon>
        <taxon>eudicotyledons</taxon>
        <taxon>Gunneridae</taxon>
        <taxon>Pentapetalae</taxon>
        <taxon>asterids</taxon>
        <taxon>campanulids</taxon>
        <taxon>Asterales</taxon>
        <taxon>Asteraceae</taxon>
        <taxon>Asteroideae</taxon>
        <taxon>Heliantheae alliance</taxon>
        <taxon>Madieae</taxon>
        <taxon>Madiinae</taxon>
        <taxon>Deinandra</taxon>
    </lineage>
</organism>
<dbReference type="InterPro" id="IPR044610">
    <property type="entry name" value="GLCAT14A/B/C"/>
</dbReference>
<dbReference type="InterPro" id="IPR003406">
    <property type="entry name" value="Glyco_trans_14"/>
</dbReference>
<evidence type="ECO:0000256" key="3">
    <source>
        <dbReference type="ARBA" id="ARBA00022679"/>
    </source>
</evidence>
<comment type="caution">
    <text evidence="6">The sequence shown here is derived from an EMBL/GenBank/DDBJ whole genome shotgun (WGS) entry which is preliminary data.</text>
</comment>
<proteinExistence type="predicted"/>
<evidence type="ECO:0000256" key="2">
    <source>
        <dbReference type="ARBA" id="ARBA00022676"/>
    </source>
</evidence>
<dbReference type="PANTHER" id="PTHR45719:SF14">
    <property type="entry name" value="BETA-GLUCURONOSYLTRANSFERASE GLCAT14A"/>
    <property type="match status" value="1"/>
</dbReference>
<accession>A0AAP0CBN8</accession>
<evidence type="ECO:0000256" key="4">
    <source>
        <dbReference type="ARBA" id="ARBA00023136"/>
    </source>
</evidence>
<keyword evidence="5" id="KW-0325">Glycoprotein</keyword>
<dbReference type="GO" id="GO:0016020">
    <property type="term" value="C:membrane"/>
    <property type="evidence" value="ECO:0007669"/>
    <property type="project" value="UniProtKB-SubCell"/>
</dbReference>
<keyword evidence="3" id="KW-0808">Transferase</keyword>
<dbReference type="PANTHER" id="PTHR45719">
    <property type="entry name" value="GLYCOSYLTRANSFERASE"/>
    <property type="match status" value="1"/>
</dbReference>
<name>A0AAP0CBN8_9ASTR</name>